<keyword evidence="1" id="KW-0812">Transmembrane</keyword>
<comment type="caution">
    <text evidence="2">The sequence shown here is derived from an EMBL/GenBank/DDBJ whole genome shotgun (WGS) entry which is preliminary data.</text>
</comment>
<dbReference type="AlphaFoldDB" id="A0A4Q8QF27"/>
<sequence length="87" mass="9768">MNEKKHTKYKTKYWLIASVIVLLAATIGAYKFVNGYLVKMTLNEDGTGQGYMKTPDILDMMLFFGIIAIGLLGLVLTIVNLVRIVRN</sequence>
<protein>
    <submittedName>
        <fullName evidence="2">Uncharacterized protein</fullName>
    </submittedName>
</protein>
<evidence type="ECO:0000313" key="2">
    <source>
        <dbReference type="EMBL" id="TAI47798.1"/>
    </source>
</evidence>
<organism evidence="2 3">
    <name type="scientific">Flagellimonas allohymeniacidonis</name>
    <dbReference type="NCBI Taxonomy" id="2517819"/>
    <lineage>
        <taxon>Bacteria</taxon>
        <taxon>Pseudomonadati</taxon>
        <taxon>Bacteroidota</taxon>
        <taxon>Flavobacteriia</taxon>
        <taxon>Flavobacteriales</taxon>
        <taxon>Flavobacteriaceae</taxon>
        <taxon>Flagellimonas</taxon>
    </lineage>
</organism>
<keyword evidence="1" id="KW-1133">Transmembrane helix</keyword>
<proteinExistence type="predicted"/>
<name>A0A4Q8QF27_9FLAO</name>
<feature type="transmembrane region" description="Helical" evidence="1">
    <location>
        <begin position="60"/>
        <end position="82"/>
    </location>
</feature>
<keyword evidence="1" id="KW-0472">Membrane</keyword>
<dbReference type="EMBL" id="SGIU01000002">
    <property type="protein sequence ID" value="TAI47798.1"/>
    <property type="molecule type" value="Genomic_DNA"/>
</dbReference>
<dbReference type="Proteomes" id="UP000291981">
    <property type="component" value="Unassembled WGS sequence"/>
</dbReference>
<evidence type="ECO:0000313" key="3">
    <source>
        <dbReference type="Proteomes" id="UP000291981"/>
    </source>
</evidence>
<dbReference type="RefSeq" id="WP_130614939.1">
    <property type="nucleotide sequence ID" value="NZ_SGIU01000002.1"/>
</dbReference>
<feature type="transmembrane region" description="Helical" evidence="1">
    <location>
        <begin position="12"/>
        <end position="33"/>
    </location>
</feature>
<gene>
    <name evidence="2" type="ORF">EW142_14160</name>
</gene>
<dbReference type="OrthoDB" id="9985907at2"/>
<keyword evidence="3" id="KW-1185">Reference proteome</keyword>
<reference evidence="2 3" key="1">
    <citation type="submission" date="2019-02" db="EMBL/GenBank/DDBJ databases">
        <title>Draft genome sequence of Muricauda sp. 176CP4-71.</title>
        <authorList>
            <person name="Park J.-S."/>
        </authorList>
    </citation>
    <scope>NUCLEOTIDE SEQUENCE [LARGE SCALE GENOMIC DNA]</scope>
    <source>
        <strain evidence="2 3">176CP4-71</strain>
    </source>
</reference>
<evidence type="ECO:0000256" key="1">
    <source>
        <dbReference type="SAM" id="Phobius"/>
    </source>
</evidence>
<accession>A0A4Q8QF27</accession>